<dbReference type="SUPFAM" id="SSF88659">
    <property type="entry name" value="Sigma3 and sigma4 domains of RNA polymerase sigma factors"/>
    <property type="match status" value="1"/>
</dbReference>
<dbReference type="AlphaFoldDB" id="A0A840VNL2"/>
<dbReference type="Gene3D" id="1.10.1740.10">
    <property type="match status" value="1"/>
</dbReference>
<dbReference type="Pfam" id="PF04542">
    <property type="entry name" value="Sigma70_r2"/>
    <property type="match status" value="1"/>
</dbReference>
<evidence type="ECO:0000259" key="5">
    <source>
        <dbReference type="Pfam" id="PF04542"/>
    </source>
</evidence>
<proteinExistence type="predicted"/>
<evidence type="ECO:0000256" key="4">
    <source>
        <dbReference type="ARBA" id="ARBA00023163"/>
    </source>
</evidence>
<feature type="domain" description="RNA polymerase sigma-70 region 2" evidence="5">
    <location>
        <begin position="17"/>
        <end position="83"/>
    </location>
</feature>
<evidence type="ECO:0000256" key="3">
    <source>
        <dbReference type="ARBA" id="ARBA00023125"/>
    </source>
</evidence>
<protein>
    <submittedName>
        <fullName evidence="7">RNA polymerase sporulation-specific sigma factor</fullName>
    </submittedName>
</protein>
<dbReference type="EMBL" id="JACHFJ010000009">
    <property type="protein sequence ID" value="MBB5373749.1"/>
    <property type="molecule type" value="Genomic_DNA"/>
</dbReference>
<keyword evidence="8" id="KW-1185">Reference proteome</keyword>
<dbReference type="Gene3D" id="1.20.140.160">
    <property type="match status" value="1"/>
</dbReference>
<feature type="domain" description="RNA polymerase sigma-70 region 4" evidence="6">
    <location>
        <begin position="127"/>
        <end position="174"/>
    </location>
</feature>
<gene>
    <name evidence="7" type="ORF">HNP71_002014</name>
</gene>
<dbReference type="PANTHER" id="PTHR30385">
    <property type="entry name" value="SIGMA FACTOR F FLAGELLAR"/>
    <property type="match status" value="1"/>
</dbReference>
<dbReference type="RefSeq" id="WP_183266769.1">
    <property type="nucleotide sequence ID" value="NZ_JACHFJ010000009.1"/>
</dbReference>
<accession>A0A840VNL2</accession>
<dbReference type="GO" id="GO:0006352">
    <property type="term" value="P:DNA-templated transcription initiation"/>
    <property type="evidence" value="ECO:0007669"/>
    <property type="project" value="InterPro"/>
</dbReference>
<dbReference type="InterPro" id="IPR007627">
    <property type="entry name" value="RNA_pol_sigma70_r2"/>
</dbReference>
<dbReference type="InterPro" id="IPR013325">
    <property type="entry name" value="RNA_pol_sigma_r2"/>
</dbReference>
<keyword evidence="1" id="KW-0805">Transcription regulation</keyword>
<dbReference type="NCBIfam" id="TIGR02937">
    <property type="entry name" value="sigma70-ECF"/>
    <property type="match status" value="1"/>
</dbReference>
<keyword evidence="3" id="KW-0238">DNA-binding</keyword>
<name>A0A840VNL2_9PROT</name>
<dbReference type="Pfam" id="PF04545">
    <property type="entry name" value="Sigma70_r4"/>
    <property type="match status" value="1"/>
</dbReference>
<keyword evidence="2" id="KW-0731">Sigma factor</keyword>
<evidence type="ECO:0000313" key="8">
    <source>
        <dbReference type="Proteomes" id="UP000553706"/>
    </source>
</evidence>
<evidence type="ECO:0000259" key="6">
    <source>
        <dbReference type="Pfam" id="PF04545"/>
    </source>
</evidence>
<evidence type="ECO:0000256" key="2">
    <source>
        <dbReference type="ARBA" id="ARBA00023082"/>
    </source>
</evidence>
<dbReference type="InterPro" id="IPR013324">
    <property type="entry name" value="RNA_pol_sigma_r3/r4-like"/>
</dbReference>
<dbReference type="GO" id="GO:0003677">
    <property type="term" value="F:DNA binding"/>
    <property type="evidence" value="ECO:0007669"/>
    <property type="project" value="UniProtKB-KW"/>
</dbReference>
<comment type="caution">
    <text evidence="7">The sequence shown here is derived from an EMBL/GenBank/DDBJ whole genome shotgun (WGS) entry which is preliminary data.</text>
</comment>
<dbReference type="InterPro" id="IPR007630">
    <property type="entry name" value="RNA_pol_sigma70_r4"/>
</dbReference>
<dbReference type="GO" id="GO:0016987">
    <property type="term" value="F:sigma factor activity"/>
    <property type="evidence" value="ECO:0007669"/>
    <property type="project" value="UniProtKB-KW"/>
</dbReference>
<dbReference type="CDD" id="cd06171">
    <property type="entry name" value="Sigma70_r4"/>
    <property type="match status" value="1"/>
</dbReference>
<dbReference type="Proteomes" id="UP000553706">
    <property type="component" value="Unassembled WGS sequence"/>
</dbReference>
<dbReference type="SUPFAM" id="SSF88946">
    <property type="entry name" value="Sigma2 domain of RNA polymerase sigma factors"/>
    <property type="match status" value="1"/>
</dbReference>
<keyword evidence="4" id="KW-0804">Transcription</keyword>
<evidence type="ECO:0000256" key="1">
    <source>
        <dbReference type="ARBA" id="ARBA00023015"/>
    </source>
</evidence>
<reference evidence="7 8" key="1">
    <citation type="submission" date="2020-08" db="EMBL/GenBank/DDBJ databases">
        <title>Genomic Encyclopedia of Type Strains, Phase IV (KMG-IV): sequencing the most valuable type-strain genomes for metagenomic binning, comparative biology and taxonomic classification.</title>
        <authorList>
            <person name="Goeker M."/>
        </authorList>
    </citation>
    <scope>NUCLEOTIDE SEQUENCE [LARGE SCALE GENOMIC DNA]</scope>
    <source>
        <strain evidence="7 8">DSM 27026</strain>
    </source>
</reference>
<evidence type="ECO:0000313" key="7">
    <source>
        <dbReference type="EMBL" id="MBB5373749.1"/>
    </source>
</evidence>
<sequence length="188" mass="21081">MLEVASRTDDASLTALYGNWIKRMALLLRARMPWAELDELLQWGAIGMMEATQRFDPSLGVEFQAFASRRIRGAMIDGLRRDGARRRGEASFEPEDVEVAALESGLAPEDPLAVLQREDNRTLLVAALKTLPQQEYQVLAMHFFNDMNNREIAAVLEISEGYASRIRKRALESLAIYIKTAAKGETVP</sequence>
<organism evidence="7 8">
    <name type="scientific">Acidocella aromatica</name>
    <dbReference type="NCBI Taxonomy" id="1303579"/>
    <lineage>
        <taxon>Bacteria</taxon>
        <taxon>Pseudomonadati</taxon>
        <taxon>Pseudomonadota</taxon>
        <taxon>Alphaproteobacteria</taxon>
        <taxon>Acetobacterales</taxon>
        <taxon>Acidocellaceae</taxon>
        <taxon>Acidocella</taxon>
    </lineage>
</organism>
<dbReference type="InterPro" id="IPR014284">
    <property type="entry name" value="RNA_pol_sigma-70_dom"/>
</dbReference>